<dbReference type="Proteomes" id="UP000192639">
    <property type="component" value="Unassembled WGS sequence"/>
</dbReference>
<dbReference type="OrthoDB" id="2196203at2759"/>
<sequence>MQGDDNNSGAKGTSTTQVTHGLFADETETEDQSTCSGEVDAKSPQTTKRKLSGAEVTISREKPVSENRSRSNVVHLRNFSNKKETVPPEPKSKALLLVEKLYRNLLSIKETPQTNYTPKTKPFYAQPVDISKLLNETERAAYAQIETEEGRKLAYALYQLRHSQEHRTVLGQIESNILSIALGMSLSGSSEIYLNNKKHSMDKIKQQIPLHLFNALKYIVQYAMIYKRVKSETSHPQNETHREFLKDASQVVSQYETTLISLNPTGLTETYASMYSSYMKMYQIDQISKEIKTKNYKSILVSEYHRRVIDRMTVLYLQTGDPSDQYGEYFIKNDTVDYGLIPEHMANKEVEEICYVGKYAQKLRYKNIHLPEQHQDLGLLKLSLNRLYYTHYHETLTCLFDFISDVFLFRRVDFIDFLFDEFKENRNLNKKSLLSIIEEGITRCKIRTTNHASLDIQAETNSAEYFSADGSERVYLEEPFSLYCRFSPDICGLIDAASTSHKLSLIFRVLWKIKRLENLSIYLRSHSPRISLVIQNLLKHLYYDTIDQNQPKLKWNFAGLALDEISSDFSAKIDQIIGTIKNSHLERVLCSIEVLLVKLGRNLKSGIVSTTDDGLLSEIVANIKEYANDCSSSGLSTVFAPIW</sequence>
<accession>A0A1Y1S7V8</accession>
<dbReference type="AlphaFoldDB" id="A0A1Y1S7V8"/>
<feature type="compositionally biased region" description="Polar residues" evidence="1">
    <location>
        <begin position="1"/>
        <end position="19"/>
    </location>
</feature>
<proteinExistence type="predicted"/>
<feature type="compositionally biased region" description="Basic and acidic residues" evidence="1">
    <location>
        <begin position="58"/>
        <end position="69"/>
    </location>
</feature>
<dbReference type="EMBL" id="LWDP01000027">
    <property type="protein sequence ID" value="ORD94258.1"/>
    <property type="molecule type" value="Genomic_DNA"/>
</dbReference>
<evidence type="ECO:0000256" key="1">
    <source>
        <dbReference type="SAM" id="MobiDB-lite"/>
    </source>
</evidence>
<protein>
    <recommendedName>
        <fullName evidence="4">Spindle pole body component</fullName>
    </recommendedName>
</protein>
<keyword evidence="3" id="KW-1185">Reference proteome</keyword>
<evidence type="ECO:0008006" key="4">
    <source>
        <dbReference type="Google" id="ProtNLM"/>
    </source>
</evidence>
<evidence type="ECO:0000313" key="3">
    <source>
        <dbReference type="Proteomes" id="UP000192639"/>
    </source>
</evidence>
<comment type="caution">
    <text evidence="2">The sequence shown here is derived from an EMBL/GenBank/DDBJ whole genome shotgun (WGS) entry which is preliminary data.</text>
</comment>
<dbReference type="VEuPathDB" id="MicrosporidiaDB:ECANGB1_963"/>
<evidence type="ECO:0000313" key="2">
    <source>
        <dbReference type="EMBL" id="ORD94258.1"/>
    </source>
</evidence>
<feature type="region of interest" description="Disordered" evidence="1">
    <location>
        <begin position="1"/>
        <end position="71"/>
    </location>
</feature>
<organism evidence="2 3">
    <name type="scientific">Enterospora canceri</name>
    <dbReference type="NCBI Taxonomy" id="1081671"/>
    <lineage>
        <taxon>Eukaryota</taxon>
        <taxon>Fungi</taxon>
        <taxon>Fungi incertae sedis</taxon>
        <taxon>Microsporidia</taxon>
        <taxon>Enterocytozoonidae</taxon>
        <taxon>Enterospora</taxon>
    </lineage>
</organism>
<name>A0A1Y1S7V8_9MICR</name>
<reference evidence="2 3" key="1">
    <citation type="journal article" date="2017" name="Environ. Microbiol.">
        <title>Decay of the glycolytic pathway and adaptation to intranuclear parasitism within Enterocytozoonidae microsporidia.</title>
        <authorList>
            <person name="Wiredu Boakye D."/>
            <person name="Jaroenlak P."/>
            <person name="Prachumwat A."/>
            <person name="Williams T.A."/>
            <person name="Bateman K.S."/>
            <person name="Itsathitphaisarn O."/>
            <person name="Sritunyalucksana K."/>
            <person name="Paszkiewicz K.H."/>
            <person name="Moore K.A."/>
            <person name="Stentiford G.D."/>
            <person name="Williams B.A."/>
        </authorList>
    </citation>
    <scope>NUCLEOTIDE SEQUENCE [LARGE SCALE GENOMIC DNA]</scope>
    <source>
        <strain evidence="2 3">GB1</strain>
    </source>
</reference>
<gene>
    <name evidence="2" type="ORF">ECANGB1_963</name>
</gene>